<proteinExistence type="predicted"/>
<evidence type="ECO:0000256" key="1">
    <source>
        <dbReference type="ARBA" id="ARBA00022612"/>
    </source>
</evidence>
<evidence type="ECO:0000256" key="2">
    <source>
        <dbReference type="ARBA" id="ARBA00022670"/>
    </source>
</evidence>
<keyword evidence="1" id="KW-1188">Viral release from host cell</keyword>
<dbReference type="RefSeq" id="WP_186284795.1">
    <property type="nucleotide sequence ID" value="NZ_JACMSF010000031.1"/>
</dbReference>
<name>A0A7X1MDP0_9ACTN</name>
<evidence type="ECO:0000256" key="3">
    <source>
        <dbReference type="ARBA" id="ARBA00022801"/>
    </source>
</evidence>
<evidence type="ECO:0000259" key="4">
    <source>
        <dbReference type="Pfam" id="PF04586"/>
    </source>
</evidence>
<dbReference type="Pfam" id="PF04586">
    <property type="entry name" value="Peptidase_S78"/>
    <property type="match status" value="1"/>
</dbReference>
<reference evidence="5 6" key="1">
    <citation type="submission" date="2020-08" db="EMBL/GenBank/DDBJ databases">
        <title>Streptomyces sp. PSKA01 genome sequencing and assembly.</title>
        <authorList>
            <person name="Mandal S."/>
            <person name="Maiti P.K."/>
            <person name="Das P."/>
        </authorList>
    </citation>
    <scope>NUCLEOTIDE SEQUENCE [LARGE SCALE GENOMIC DNA]</scope>
    <source>
        <strain evidence="5 6">PSKA01</strain>
    </source>
</reference>
<dbReference type="InterPro" id="IPR054613">
    <property type="entry name" value="Peptidase_S78_dom"/>
</dbReference>
<dbReference type="GO" id="GO:0006508">
    <property type="term" value="P:proteolysis"/>
    <property type="evidence" value="ECO:0007669"/>
    <property type="project" value="UniProtKB-KW"/>
</dbReference>
<sequence>MERKSYEPADVELKSTGKGVVAAFSIFNEVDSDLDVVLPEAIPHGVEVPMSAFNHKSWEDQLPVGKGVVSVDGRRATFTATFFDTTGGKDTYETLKQLGPLARWSWGFDVVDSERGAFNGQRVRFIKKVRLYEVSPVLRGANDNTRTLAIKSTDATRAELRRIRDDLYRDILMESKARLDDECRREALRCEVERLYANYVKAVGVGYSYDRESIVPQTVRDAARAAVGVYAPELGLDRDRIRLNWFSAEDDTGASVKDEFVDFWSERPLLGRCRPKMASDVIELNSSLTEDDCWNVVPHELRHISHPEESEEDVRLYESWVRLRRMGY</sequence>
<accession>A0A7X1MDP0</accession>
<feature type="domain" description="Prohead serine protease" evidence="4">
    <location>
        <begin position="25"/>
        <end position="151"/>
    </location>
</feature>
<keyword evidence="3" id="KW-0378">Hydrolase</keyword>
<dbReference type="Proteomes" id="UP000584670">
    <property type="component" value="Unassembled WGS sequence"/>
</dbReference>
<keyword evidence="2 5" id="KW-0645">Protease</keyword>
<evidence type="ECO:0000313" key="5">
    <source>
        <dbReference type="EMBL" id="MBC2904930.1"/>
    </source>
</evidence>
<protein>
    <submittedName>
        <fullName evidence="5">HK97 family phage prohead protease</fullName>
    </submittedName>
</protein>
<dbReference type="GO" id="GO:0008233">
    <property type="term" value="F:peptidase activity"/>
    <property type="evidence" value="ECO:0007669"/>
    <property type="project" value="UniProtKB-KW"/>
</dbReference>
<dbReference type="AlphaFoldDB" id="A0A7X1MDP0"/>
<organism evidence="5 6">
    <name type="scientific">Streptomyces cupreus</name>
    <dbReference type="NCBI Taxonomy" id="2759956"/>
    <lineage>
        <taxon>Bacteria</taxon>
        <taxon>Bacillati</taxon>
        <taxon>Actinomycetota</taxon>
        <taxon>Actinomycetes</taxon>
        <taxon>Kitasatosporales</taxon>
        <taxon>Streptomycetaceae</taxon>
        <taxon>Streptomyces</taxon>
    </lineage>
</organism>
<comment type="caution">
    <text evidence="5">The sequence shown here is derived from an EMBL/GenBank/DDBJ whole genome shotgun (WGS) entry which is preliminary data.</text>
</comment>
<evidence type="ECO:0000313" key="6">
    <source>
        <dbReference type="Proteomes" id="UP000584670"/>
    </source>
</evidence>
<gene>
    <name evidence="5" type="ORF">H4N64_25755</name>
</gene>
<dbReference type="EMBL" id="JACMSF010000031">
    <property type="protein sequence ID" value="MBC2904930.1"/>
    <property type="molecule type" value="Genomic_DNA"/>
</dbReference>
<keyword evidence="6" id="KW-1185">Reference proteome</keyword>